<proteinExistence type="predicted"/>
<reference evidence="1 2" key="1">
    <citation type="submission" date="2014-06" db="EMBL/GenBank/DDBJ databases">
        <authorList>
            <person name="Swart Estienne"/>
        </authorList>
    </citation>
    <scope>NUCLEOTIDE SEQUENCE [LARGE SCALE GENOMIC DNA]</scope>
    <source>
        <strain evidence="1 2">130c</strain>
    </source>
</reference>
<name>A0A078AR07_STYLE</name>
<evidence type="ECO:0000313" key="1">
    <source>
        <dbReference type="EMBL" id="CDW84376.1"/>
    </source>
</evidence>
<dbReference type="AlphaFoldDB" id="A0A078AR07"/>
<keyword evidence="2" id="KW-1185">Reference proteome</keyword>
<organism evidence="1 2">
    <name type="scientific">Stylonychia lemnae</name>
    <name type="common">Ciliate</name>
    <dbReference type="NCBI Taxonomy" id="5949"/>
    <lineage>
        <taxon>Eukaryota</taxon>
        <taxon>Sar</taxon>
        <taxon>Alveolata</taxon>
        <taxon>Ciliophora</taxon>
        <taxon>Intramacronucleata</taxon>
        <taxon>Spirotrichea</taxon>
        <taxon>Stichotrichia</taxon>
        <taxon>Sporadotrichida</taxon>
        <taxon>Oxytrichidae</taxon>
        <taxon>Stylonychinae</taxon>
        <taxon>Stylonychia</taxon>
    </lineage>
</organism>
<accession>A0A078AR07</accession>
<gene>
    <name evidence="1" type="primary">Contig8895.g9510</name>
    <name evidence="1" type="ORF">STYLEM_13437</name>
</gene>
<dbReference type="EMBL" id="CCKQ01012744">
    <property type="protein sequence ID" value="CDW84376.1"/>
    <property type="molecule type" value="Genomic_DNA"/>
</dbReference>
<dbReference type="InParanoid" id="A0A078AR07"/>
<protein>
    <submittedName>
        <fullName evidence="1">Uncharacterized protein</fullName>
    </submittedName>
</protein>
<dbReference type="Proteomes" id="UP000039865">
    <property type="component" value="Unassembled WGS sequence"/>
</dbReference>
<sequence length="423" mass="49467">MEICDELLLITRKDVSTIQGCLGCQDNQLYQDLNTLQCSLQCKTNQYPLTYRDPQNNAFLLKYCRGNNFNFNQSDREIYVDGSLNNTAIQLGTITHPYSFIDDIFREIFNKLTEFSSNFTIYIKEGSIITMFSKSMPILILNKNITIKCNLCFNPSMYLNGTVIDYDIRSRYLDGQLDSVEATATKYKFHVYRSNLEFQDIVFIQKQQQNNLFDDSLVNGYTNPYRWVTFTRCQFELVTSIFFTNYGANLKIQTSIIDISQHYVSTFSNFMGCEAYQNQGYSGNLILDQNKFIGQNSITTLSIIEASSYLNFTMIGNTFENTAWRSQTKSFNYEAYEVKCQGQIINYHIDISNNTFVNKESIIESNIYFKIQKTYEPNVYFKFYYNNNRYFNVSQFENSQQLNKQCNKTIILGQNEDFKCRVQ</sequence>
<evidence type="ECO:0000313" key="2">
    <source>
        <dbReference type="Proteomes" id="UP000039865"/>
    </source>
</evidence>